<evidence type="ECO:0000313" key="2">
    <source>
        <dbReference type="Proteomes" id="UP000837857"/>
    </source>
</evidence>
<dbReference type="EMBL" id="OW152819">
    <property type="protein sequence ID" value="CAH2072938.1"/>
    <property type="molecule type" value="Genomic_DNA"/>
</dbReference>
<evidence type="ECO:0000313" key="1">
    <source>
        <dbReference type="EMBL" id="CAH2072938.1"/>
    </source>
</evidence>
<protein>
    <submittedName>
        <fullName evidence="1">Uncharacterized protein</fullName>
    </submittedName>
</protein>
<accession>A0ABN8IZP0</accession>
<reference evidence="1" key="1">
    <citation type="submission" date="2022-03" db="EMBL/GenBank/DDBJ databases">
        <authorList>
            <person name="Martin H S."/>
        </authorList>
    </citation>
    <scope>NUCLEOTIDE SEQUENCE</scope>
</reference>
<feature type="non-terminal residue" evidence="1">
    <location>
        <position position="242"/>
    </location>
</feature>
<dbReference type="Proteomes" id="UP000837857">
    <property type="component" value="Chromosome 7"/>
</dbReference>
<organism evidence="1 2">
    <name type="scientific">Iphiclides podalirius</name>
    <name type="common">scarce swallowtail</name>
    <dbReference type="NCBI Taxonomy" id="110791"/>
    <lineage>
        <taxon>Eukaryota</taxon>
        <taxon>Metazoa</taxon>
        <taxon>Ecdysozoa</taxon>
        <taxon>Arthropoda</taxon>
        <taxon>Hexapoda</taxon>
        <taxon>Insecta</taxon>
        <taxon>Pterygota</taxon>
        <taxon>Neoptera</taxon>
        <taxon>Endopterygota</taxon>
        <taxon>Lepidoptera</taxon>
        <taxon>Glossata</taxon>
        <taxon>Ditrysia</taxon>
        <taxon>Papilionoidea</taxon>
        <taxon>Papilionidae</taxon>
        <taxon>Papilioninae</taxon>
        <taxon>Iphiclides</taxon>
    </lineage>
</organism>
<name>A0ABN8IZP0_9NEOP</name>
<sequence>MFAETIIGSEAFVGARRPRAARVAATEGGKLLRIPRWLDSVGSQPVPRPNYAGRHIRPISERCEVYERSRALVCARADTPRARVRALIRGRAITRPRPRAPGNNRAADRFCAQSLRAYGPASPGGACVAITALECTSGADIGPCLPRPLSRVCCCTPAGKFNDHTEDWRAVEALYGYRRVGYRPVVALPRVDWTPAALVASCAFTPPRVIAHGLTPDRAMRANSHNTRTDGYPITRHLAIIP</sequence>
<gene>
    <name evidence="1" type="ORF">IPOD504_LOCUS15406</name>
</gene>
<keyword evidence="2" id="KW-1185">Reference proteome</keyword>
<proteinExistence type="predicted"/>